<dbReference type="GO" id="GO:0009229">
    <property type="term" value="P:thiamine diphosphate biosynthetic process"/>
    <property type="evidence" value="ECO:0007669"/>
    <property type="project" value="UniProtKB-UniRule"/>
</dbReference>
<feature type="transmembrane region" description="Helical" evidence="10">
    <location>
        <begin position="20"/>
        <end position="42"/>
    </location>
</feature>
<comment type="caution">
    <text evidence="12">The sequence shown here is derived from an EMBL/GenBank/DDBJ whole genome shotgun (WGS) entry which is preliminary data.</text>
</comment>
<dbReference type="NCBIfam" id="TIGR00342">
    <property type="entry name" value="tRNA uracil 4-sulfurtransferase ThiI"/>
    <property type="match status" value="1"/>
</dbReference>
<comment type="caution">
    <text evidence="9">Lacks conserved residue(s) required for the propagation of feature annotation.</text>
</comment>
<dbReference type="PANTHER" id="PTHR43209">
    <property type="entry name" value="TRNA SULFURTRANSFERASE"/>
    <property type="match status" value="1"/>
</dbReference>
<comment type="function">
    <text evidence="9">Catalyzes the ATP-dependent transfer of a sulfur to tRNA to produce 4-thiouridine in position 8 of tRNAs, which functions as a near-UV photosensor. Also catalyzes the transfer of sulfur to the sulfur carrier protein ThiS, forming ThiS-thiocarboxylate. This is a step in the synthesis of thiazole, in the thiamine biosynthesis pathway. The sulfur is donated as persulfide by IscS.</text>
</comment>
<dbReference type="Pfam" id="PF22025">
    <property type="entry name" value="ThiI_fer"/>
    <property type="match status" value="1"/>
</dbReference>
<keyword evidence="6 9" id="KW-0067">ATP-binding</keyword>
<dbReference type="InterPro" id="IPR054173">
    <property type="entry name" value="ThiI_fer"/>
</dbReference>
<evidence type="ECO:0000256" key="9">
    <source>
        <dbReference type="HAMAP-Rule" id="MF_00021"/>
    </source>
</evidence>
<dbReference type="Pfam" id="PF02926">
    <property type="entry name" value="THUMP"/>
    <property type="match status" value="1"/>
</dbReference>
<proteinExistence type="inferred from homology"/>
<dbReference type="SUPFAM" id="SSF52402">
    <property type="entry name" value="Adenine nucleotide alpha hydrolases-like"/>
    <property type="match status" value="1"/>
</dbReference>
<comment type="pathway">
    <text evidence="9">Cofactor biosynthesis; thiamine diphosphate biosynthesis.</text>
</comment>
<dbReference type="Gene3D" id="3.40.50.620">
    <property type="entry name" value="HUPs"/>
    <property type="match status" value="1"/>
</dbReference>
<comment type="catalytic activity">
    <reaction evidence="9">
        <text>[ThiI sulfur-carrier protein]-S-sulfanyl-L-cysteine + a uridine in tRNA + 2 reduced [2Fe-2S]-[ferredoxin] + ATP + H(+) = [ThiI sulfur-carrier protein]-L-cysteine + a 4-thiouridine in tRNA + 2 oxidized [2Fe-2S]-[ferredoxin] + AMP + diphosphate</text>
        <dbReference type="Rhea" id="RHEA:24176"/>
        <dbReference type="Rhea" id="RHEA-COMP:10000"/>
        <dbReference type="Rhea" id="RHEA-COMP:10001"/>
        <dbReference type="Rhea" id="RHEA-COMP:13337"/>
        <dbReference type="Rhea" id="RHEA-COMP:13338"/>
        <dbReference type="Rhea" id="RHEA-COMP:13339"/>
        <dbReference type="Rhea" id="RHEA-COMP:13340"/>
        <dbReference type="ChEBI" id="CHEBI:15378"/>
        <dbReference type="ChEBI" id="CHEBI:29950"/>
        <dbReference type="ChEBI" id="CHEBI:30616"/>
        <dbReference type="ChEBI" id="CHEBI:33019"/>
        <dbReference type="ChEBI" id="CHEBI:33737"/>
        <dbReference type="ChEBI" id="CHEBI:33738"/>
        <dbReference type="ChEBI" id="CHEBI:61963"/>
        <dbReference type="ChEBI" id="CHEBI:65315"/>
        <dbReference type="ChEBI" id="CHEBI:136798"/>
        <dbReference type="ChEBI" id="CHEBI:456215"/>
        <dbReference type="EC" id="2.8.1.4"/>
    </reaction>
</comment>
<dbReference type="InterPro" id="IPR003720">
    <property type="entry name" value="tRNA_STrfase"/>
</dbReference>
<evidence type="ECO:0000256" key="10">
    <source>
        <dbReference type="SAM" id="Phobius"/>
    </source>
</evidence>
<dbReference type="GO" id="GO:0052837">
    <property type="term" value="P:thiazole biosynthetic process"/>
    <property type="evidence" value="ECO:0007669"/>
    <property type="project" value="InterPro"/>
</dbReference>
<feature type="binding site" evidence="9">
    <location>
        <position position="355"/>
    </location>
    <ligand>
        <name>ATP</name>
        <dbReference type="ChEBI" id="CHEBI:30616"/>
    </ligand>
</feature>
<evidence type="ECO:0000256" key="1">
    <source>
        <dbReference type="ARBA" id="ARBA00004496"/>
    </source>
</evidence>
<feature type="domain" description="THUMP" evidence="11">
    <location>
        <begin position="119"/>
        <end position="224"/>
    </location>
</feature>
<evidence type="ECO:0000256" key="8">
    <source>
        <dbReference type="ARBA" id="ARBA00022977"/>
    </source>
</evidence>
<keyword evidence="10" id="KW-1133">Transmembrane helix</keyword>
<dbReference type="GO" id="GO:0004810">
    <property type="term" value="F:CCA tRNA nucleotidyltransferase activity"/>
    <property type="evidence" value="ECO:0007669"/>
    <property type="project" value="InterPro"/>
</dbReference>
<evidence type="ECO:0000259" key="11">
    <source>
        <dbReference type="PROSITE" id="PS51165"/>
    </source>
</evidence>
<keyword evidence="8 9" id="KW-0784">Thiamine biosynthesis</keyword>
<organism evidence="12 13">
    <name type="scientific">Marinomonas pollencensis</name>
    <dbReference type="NCBI Taxonomy" id="491954"/>
    <lineage>
        <taxon>Bacteria</taxon>
        <taxon>Pseudomonadati</taxon>
        <taxon>Pseudomonadota</taxon>
        <taxon>Gammaproteobacteria</taxon>
        <taxon>Oceanospirillales</taxon>
        <taxon>Oceanospirillaceae</taxon>
        <taxon>Marinomonas</taxon>
    </lineage>
</organism>
<accession>A0A3E0DMC5</accession>
<dbReference type="EC" id="2.8.1.4" evidence="9"/>
<keyword evidence="7 9" id="KW-0694">RNA-binding</keyword>
<dbReference type="SMART" id="SM00981">
    <property type="entry name" value="THUMP"/>
    <property type="match status" value="1"/>
</dbReference>
<evidence type="ECO:0000256" key="6">
    <source>
        <dbReference type="ARBA" id="ARBA00022840"/>
    </source>
</evidence>
<comment type="catalytic activity">
    <reaction evidence="9">
        <text>[ThiS sulfur-carrier protein]-C-terminal Gly-Gly-AMP + S-sulfanyl-L-cysteinyl-[cysteine desulfurase] + AH2 = [ThiS sulfur-carrier protein]-C-terminal-Gly-aminoethanethioate + L-cysteinyl-[cysteine desulfurase] + A + AMP + 2 H(+)</text>
        <dbReference type="Rhea" id="RHEA:43340"/>
        <dbReference type="Rhea" id="RHEA-COMP:12157"/>
        <dbReference type="Rhea" id="RHEA-COMP:12158"/>
        <dbReference type="Rhea" id="RHEA-COMP:12910"/>
        <dbReference type="Rhea" id="RHEA-COMP:19908"/>
        <dbReference type="ChEBI" id="CHEBI:13193"/>
        <dbReference type="ChEBI" id="CHEBI:15378"/>
        <dbReference type="ChEBI" id="CHEBI:17499"/>
        <dbReference type="ChEBI" id="CHEBI:29950"/>
        <dbReference type="ChEBI" id="CHEBI:61963"/>
        <dbReference type="ChEBI" id="CHEBI:90618"/>
        <dbReference type="ChEBI" id="CHEBI:232372"/>
        <dbReference type="ChEBI" id="CHEBI:456215"/>
    </reaction>
</comment>
<evidence type="ECO:0000313" key="13">
    <source>
        <dbReference type="Proteomes" id="UP000256542"/>
    </source>
</evidence>
<evidence type="ECO:0000313" key="12">
    <source>
        <dbReference type="EMBL" id="REG82668.1"/>
    </source>
</evidence>
<feature type="binding site" evidence="9">
    <location>
        <position position="346"/>
    </location>
    <ligand>
        <name>ATP</name>
        <dbReference type="ChEBI" id="CHEBI:30616"/>
    </ligand>
</feature>
<keyword evidence="3 9" id="KW-0820">tRNA-binding</keyword>
<dbReference type="NCBIfam" id="TIGR04271">
    <property type="entry name" value="ThiI_C_thiazole"/>
    <property type="match status" value="1"/>
</dbReference>
<dbReference type="GO" id="GO:0005524">
    <property type="term" value="F:ATP binding"/>
    <property type="evidence" value="ECO:0007669"/>
    <property type="project" value="UniProtKB-UniRule"/>
</dbReference>
<dbReference type="GO" id="GO:0000049">
    <property type="term" value="F:tRNA binding"/>
    <property type="evidence" value="ECO:0007669"/>
    <property type="project" value="UniProtKB-UniRule"/>
</dbReference>
<dbReference type="EMBL" id="QUNG01000008">
    <property type="protein sequence ID" value="REG82668.1"/>
    <property type="molecule type" value="Genomic_DNA"/>
</dbReference>
<name>A0A3E0DMC5_9GAMM</name>
<dbReference type="Gene3D" id="3.30.2130.30">
    <property type="match status" value="1"/>
</dbReference>
<dbReference type="SUPFAM" id="SSF143437">
    <property type="entry name" value="THUMP domain-like"/>
    <property type="match status" value="1"/>
</dbReference>
<gene>
    <name evidence="9" type="primary">thiI</name>
    <name evidence="12" type="ORF">DFP81_108102</name>
</gene>
<dbReference type="Pfam" id="PF02568">
    <property type="entry name" value="ThiI"/>
    <property type="match status" value="1"/>
</dbReference>
<comment type="subcellular location">
    <subcellularLocation>
        <location evidence="1 9">Cytoplasm</location>
    </subcellularLocation>
</comment>
<dbReference type="InterPro" id="IPR020536">
    <property type="entry name" value="ThiI_AANH"/>
</dbReference>
<dbReference type="GO" id="GO:0140741">
    <property type="term" value="F:tRNA-uracil-4 sulfurtransferase activity"/>
    <property type="evidence" value="ECO:0007669"/>
    <property type="project" value="UniProtKB-EC"/>
</dbReference>
<keyword evidence="10" id="KW-0812">Transmembrane</keyword>
<evidence type="ECO:0000256" key="4">
    <source>
        <dbReference type="ARBA" id="ARBA00022679"/>
    </source>
</evidence>
<keyword evidence="5 9" id="KW-0547">Nucleotide-binding</keyword>
<dbReference type="HAMAP" id="MF_00021">
    <property type="entry name" value="ThiI"/>
    <property type="match status" value="1"/>
</dbReference>
<comment type="similarity">
    <text evidence="9">Belongs to the ThiI family.</text>
</comment>
<dbReference type="AlphaFoldDB" id="A0A3E0DMC5"/>
<dbReference type="PANTHER" id="PTHR43209:SF1">
    <property type="entry name" value="TRNA SULFURTRANSFERASE"/>
    <property type="match status" value="1"/>
</dbReference>
<dbReference type="InterPro" id="IPR049961">
    <property type="entry name" value="ThiI_N"/>
</dbReference>
<reference evidence="12 13" key="1">
    <citation type="submission" date="2018-08" db="EMBL/GenBank/DDBJ databases">
        <title>Genomic Encyclopedia of Type Strains, Phase III (KMG-III): the genomes of soil and plant-associated and newly described type strains.</title>
        <authorList>
            <person name="Whitman W."/>
        </authorList>
    </citation>
    <scope>NUCLEOTIDE SEQUENCE [LARGE SCALE GENOMIC DNA]</scope>
    <source>
        <strain evidence="12 13">CECT 7375</strain>
    </source>
</reference>
<dbReference type="InterPro" id="IPR004114">
    <property type="entry name" value="THUMP_dom"/>
</dbReference>
<dbReference type="InterPro" id="IPR026340">
    <property type="entry name" value="THII_Thiazole_biosynth_dom"/>
</dbReference>
<evidence type="ECO:0000256" key="3">
    <source>
        <dbReference type="ARBA" id="ARBA00022555"/>
    </source>
</evidence>
<dbReference type="CDD" id="cd11716">
    <property type="entry name" value="THUMP_ThiI"/>
    <property type="match status" value="1"/>
</dbReference>
<dbReference type="GO" id="GO:0005829">
    <property type="term" value="C:cytosol"/>
    <property type="evidence" value="ECO:0007669"/>
    <property type="project" value="TreeGrafter"/>
</dbReference>
<keyword evidence="4 9" id="KW-0808">Transferase</keyword>
<dbReference type="InterPro" id="IPR036873">
    <property type="entry name" value="Rhodanese-like_dom_sf"/>
</dbReference>
<dbReference type="UniPathway" id="UPA00060"/>
<keyword evidence="2 9" id="KW-0963">Cytoplasm</keyword>
<dbReference type="InterPro" id="IPR014729">
    <property type="entry name" value="Rossmann-like_a/b/a_fold"/>
</dbReference>
<dbReference type="SUPFAM" id="SSF52821">
    <property type="entry name" value="Rhodanese/Cell cycle control phosphatase"/>
    <property type="match status" value="1"/>
</dbReference>
<protein>
    <recommendedName>
        <fullName evidence="9">Probable tRNA sulfurtransferase</fullName>
        <ecNumber evidence="9">2.8.1.4</ecNumber>
    </recommendedName>
    <alternativeName>
        <fullName evidence="9">Sulfur carrier protein ThiS sulfurtransferase</fullName>
    </alternativeName>
    <alternativeName>
        <fullName evidence="9">Thiamine biosynthesis protein ThiI</fullName>
    </alternativeName>
    <alternativeName>
        <fullName evidence="9">tRNA 4-thiouridine synthase</fullName>
    </alternativeName>
</protein>
<dbReference type="PROSITE" id="PS51165">
    <property type="entry name" value="THUMP"/>
    <property type="match status" value="1"/>
</dbReference>
<feature type="binding site" evidence="9">
    <location>
        <position position="324"/>
    </location>
    <ligand>
        <name>ATP</name>
        <dbReference type="ChEBI" id="CHEBI:30616"/>
    </ligand>
</feature>
<dbReference type="GO" id="GO:0002937">
    <property type="term" value="P:tRNA 4-thiouridine biosynthesis"/>
    <property type="evidence" value="ECO:0007669"/>
    <property type="project" value="TreeGrafter"/>
</dbReference>
<feature type="binding site" evidence="9">
    <location>
        <begin position="242"/>
        <end position="243"/>
    </location>
    <ligand>
        <name>ATP</name>
        <dbReference type="ChEBI" id="CHEBI:30616"/>
    </ligand>
</feature>
<keyword evidence="10" id="KW-0472">Membrane</keyword>
<evidence type="ECO:0000256" key="2">
    <source>
        <dbReference type="ARBA" id="ARBA00022490"/>
    </source>
</evidence>
<dbReference type="Proteomes" id="UP000256542">
    <property type="component" value="Unassembled WGS sequence"/>
</dbReference>
<dbReference type="InterPro" id="IPR050102">
    <property type="entry name" value="tRNA_sulfurtransferase_ThiI"/>
</dbReference>
<dbReference type="InterPro" id="IPR049962">
    <property type="entry name" value="THUMP_ThiI"/>
</dbReference>
<evidence type="ECO:0000256" key="7">
    <source>
        <dbReference type="ARBA" id="ARBA00022884"/>
    </source>
</evidence>
<sequence>MKAHTNGPKIGQHKNFRLFLVRFILLRPFLVRIYCFRPLWLFSIMSPVFNYLACNALLMKFIVKFFAEITIKSRPVRKSFIKQLRQNIKLVLKQHDADVVVAGNWDFIEVLSERDELRADFTEALSNIAGIAHFQFVREFPLVDLDGIVDQALVSYGDILKDAVFAVRVKRVGKEHGFSSVEAERYIGGCLKAKSGAHSVRLKDPDVLVPIDIRDDRVWMIEQRVEGLGGYPIGSQDSVLSLMSGGYDSTVSSYLTMSRGLKTHFCFFNLGGDAHEIGVKQVSNFLWEKYGSGLNVKFVTVPFEEVVGEILTKVDNAEMGVILKRMMLRAATQVMEGVNAKALVTGESVAQVSSQTLVNLKVIDQVTDELVLRPLITTNKQEIIDKAIEIGTAPFAASMPEFCGVISVKPTTRAKMHRVEKQEANFDFAVLDKAVEDMRVMSIQNVMDDVEKQYQGEVPEVRMPVGNEIIIDIRHPDEALKRPLKVSGRPVKVIPFFALDSKWSELDADVMHLLYCGKGVMSRIHASYLLGKGNKNVGIYLP</sequence>
<dbReference type="GO" id="GO:0009228">
    <property type="term" value="P:thiamine biosynthetic process"/>
    <property type="evidence" value="ECO:0007669"/>
    <property type="project" value="UniProtKB-KW"/>
</dbReference>
<evidence type="ECO:0000256" key="5">
    <source>
        <dbReference type="ARBA" id="ARBA00022741"/>
    </source>
</evidence>
<keyword evidence="13" id="KW-1185">Reference proteome</keyword>